<name>A0A7T2YX37_9BURK</name>
<dbReference type="InterPro" id="IPR009679">
    <property type="entry name" value="Phage_186_CII-like"/>
</dbReference>
<organism evidence="1 2">
    <name type="scientific">Delftia lacustris</name>
    <dbReference type="NCBI Taxonomy" id="558537"/>
    <lineage>
        <taxon>Bacteria</taxon>
        <taxon>Pseudomonadati</taxon>
        <taxon>Pseudomonadota</taxon>
        <taxon>Betaproteobacteria</taxon>
        <taxon>Burkholderiales</taxon>
        <taxon>Comamonadaceae</taxon>
        <taxon>Delftia</taxon>
    </lineage>
</organism>
<dbReference type="GO" id="GO:0003677">
    <property type="term" value="F:DNA binding"/>
    <property type="evidence" value="ECO:0007669"/>
    <property type="project" value="InterPro"/>
</dbReference>
<proteinExistence type="predicted"/>
<dbReference type="Proteomes" id="UP000595064">
    <property type="component" value="Chromosome"/>
</dbReference>
<dbReference type="EMBL" id="CP065748">
    <property type="protein sequence ID" value="QPS83305.1"/>
    <property type="molecule type" value="Genomic_DNA"/>
</dbReference>
<evidence type="ECO:0000313" key="2">
    <source>
        <dbReference type="Proteomes" id="UP000595064"/>
    </source>
</evidence>
<dbReference type="KEGG" id="dla:I6G47_09655"/>
<keyword evidence="2" id="KW-1185">Reference proteome</keyword>
<accession>A0A7T2YX37</accession>
<gene>
    <name evidence="1" type="ORF">I6G47_09655</name>
</gene>
<dbReference type="Pfam" id="PF06892">
    <property type="entry name" value="Phage_CP76"/>
    <property type="match status" value="1"/>
</dbReference>
<protein>
    <submittedName>
        <fullName evidence="1">Phage regulatory CII family protein</fullName>
    </submittedName>
</protein>
<sequence>MSSTFSISLPGGYGGVGPAADTQLGMDEIVAAQQAAQAFKGGVPALAQAMGISPNTLQHKLNPGNARHHLTLRESIALQRITRDVGVLRAMAKALGYVCVLATPDQGEGDPIQAFANFQSEVADFSRAIADAMVHQPPSPNAQRRIDYRAQEVIAATCHMVSTTAAMVPKRAT</sequence>
<dbReference type="AlphaFoldDB" id="A0A7T2YX37"/>
<reference evidence="1 2" key="1">
    <citation type="submission" date="2020-12" db="EMBL/GenBank/DDBJ databases">
        <title>FDA dAtabase for Regulatory Grade micrObial Sequences (FDA-ARGOS): Supporting development and validation of Infectious Disease Dx tests.</title>
        <authorList>
            <person name="Sproer C."/>
            <person name="Gronow S."/>
            <person name="Severitt S."/>
            <person name="Schroder I."/>
            <person name="Tallon L."/>
            <person name="Sadzewicz L."/>
            <person name="Zhao X."/>
            <person name="Boylan J."/>
            <person name="Ott S."/>
            <person name="Bowen H."/>
            <person name="Vavikolanu K."/>
            <person name="Mehta A."/>
            <person name="Aluvathingal J."/>
            <person name="Nadendla S."/>
            <person name="Lowell S."/>
            <person name="Myers T."/>
            <person name="Yan Y."/>
            <person name="Sichtig H."/>
        </authorList>
    </citation>
    <scope>NUCLEOTIDE SEQUENCE [LARGE SCALE GENOMIC DNA]</scope>
    <source>
        <strain evidence="1 2">FDAARGOS_890</strain>
    </source>
</reference>
<evidence type="ECO:0000313" key="1">
    <source>
        <dbReference type="EMBL" id="QPS83305.1"/>
    </source>
</evidence>